<sequence length="58" mass="6299">MLVISIACVAAVAFSMGRMAWTWKHKDGRGAENTKMLIGAAVCFLTSFAAYELMGWIA</sequence>
<accession>A0A143QU52</accession>
<dbReference type="KEGG" id="rhs:A3Q41_05047"/>
<keyword evidence="3" id="KW-1185">Reference proteome</keyword>
<keyword evidence="2" id="KW-0614">Plasmid</keyword>
<reference evidence="3" key="2">
    <citation type="submission" date="2016-04" db="EMBL/GenBank/DDBJ databases">
        <title>Complete Genome and Plasmid Sequences for Rhodococcus fascians D188 and Draft Sequences for Rhodococcus spp. Isolates PBTS 1 and PBTS 2.</title>
        <authorList>
            <person name="Stamer R."/>
            <person name="Vereecke D."/>
            <person name="Zhang Y."/>
            <person name="Schilkey F."/>
            <person name="Devitt N."/>
            <person name="Randall J."/>
        </authorList>
    </citation>
    <scope>NUCLEOTIDE SEQUENCE [LARGE SCALE GENOMIC DNA]</scope>
    <source>
        <strain evidence="3">PBTS2</strain>
        <plasmid evidence="3">unnamed1</plasmid>
    </source>
</reference>
<dbReference type="PATRIC" id="fig|1653479.3.peg.5118"/>
<organism evidence="2 3">
    <name type="scientific">Rhodococcoides fascians</name>
    <name type="common">Rhodococcus fascians</name>
    <dbReference type="NCBI Taxonomy" id="1828"/>
    <lineage>
        <taxon>Bacteria</taxon>
        <taxon>Bacillati</taxon>
        <taxon>Actinomycetota</taxon>
        <taxon>Actinomycetes</taxon>
        <taxon>Mycobacteriales</taxon>
        <taxon>Nocardiaceae</taxon>
        <taxon>Rhodococcoides</taxon>
    </lineage>
</organism>
<evidence type="ECO:0000313" key="3">
    <source>
        <dbReference type="Proteomes" id="UP000076038"/>
    </source>
</evidence>
<dbReference type="EMBL" id="CP015221">
    <property type="protein sequence ID" value="AMY26302.1"/>
    <property type="molecule type" value="Genomic_DNA"/>
</dbReference>
<name>A0A143QU52_RHOFA</name>
<evidence type="ECO:0000313" key="2">
    <source>
        <dbReference type="EMBL" id="AMY26302.1"/>
    </source>
</evidence>
<feature type="transmembrane region" description="Helical" evidence="1">
    <location>
        <begin position="36"/>
        <end position="57"/>
    </location>
</feature>
<keyword evidence="1" id="KW-0472">Membrane</keyword>
<evidence type="ECO:0000256" key="1">
    <source>
        <dbReference type="SAM" id="Phobius"/>
    </source>
</evidence>
<keyword evidence="1" id="KW-1133">Transmembrane helix</keyword>
<protein>
    <submittedName>
        <fullName evidence="2">Uncharacterized protein</fullName>
    </submittedName>
</protein>
<proteinExistence type="predicted"/>
<dbReference type="Proteomes" id="UP000076038">
    <property type="component" value="Plasmid unnamed1"/>
</dbReference>
<gene>
    <name evidence="2" type="ORF">A3Q41_05047</name>
</gene>
<reference evidence="2 3" key="1">
    <citation type="journal article" date="2016" name="Genome Announc.">
        <title>Complete Genome and Plasmid Sequences for Rhodococcus fascians D188 and Draft Sequences for Rhodococcus Isolates PBTS 1 and PBTS 2.</title>
        <authorList>
            <person name="Stamler R.A."/>
            <person name="Vereecke D."/>
            <person name="Zhang Y."/>
            <person name="Schilkey F."/>
            <person name="Devitt N."/>
            <person name="Randall J.J."/>
        </authorList>
    </citation>
    <scope>NUCLEOTIDE SEQUENCE [LARGE SCALE GENOMIC DNA]</scope>
    <source>
        <strain evidence="2 3">PBTS2</strain>
        <plasmid evidence="2">unnamed1</plasmid>
    </source>
</reference>
<dbReference type="AlphaFoldDB" id="A0A143QU52"/>
<keyword evidence="1" id="KW-0812">Transmembrane</keyword>
<geneLocation type="plasmid" evidence="2 3">
    <name>unnamed1</name>
</geneLocation>